<proteinExistence type="predicted"/>
<gene>
    <name evidence="1" type="ORF">L3Q82_018163</name>
</gene>
<accession>A0ACB8VIR5</accession>
<protein>
    <submittedName>
        <fullName evidence="1">Uncharacterized protein</fullName>
    </submittedName>
</protein>
<evidence type="ECO:0000313" key="2">
    <source>
        <dbReference type="Proteomes" id="UP000831701"/>
    </source>
</evidence>
<dbReference type="EMBL" id="CM041551">
    <property type="protein sequence ID" value="KAI3355314.1"/>
    <property type="molecule type" value="Genomic_DNA"/>
</dbReference>
<evidence type="ECO:0000313" key="1">
    <source>
        <dbReference type="EMBL" id="KAI3355314.1"/>
    </source>
</evidence>
<dbReference type="Proteomes" id="UP000831701">
    <property type="component" value="Chromosome 21"/>
</dbReference>
<sequence>MTMKGLSSSRSHHHAVTCDPSYDSMTLGHSDRRSYFLNPGEAHPADHPCYTQRNSFQSECNTYPDLASCTFPRRHYSSHHELKEECGAVVPYTGPTGSGKGSGGGGGNNNRIPSNLLEQFERQAPVRREGYHTLQYKRTAVEHQRSDSPGRIRHLVHSVQKLFTKSHSLEGPSGSSGGGSGRMNGSKSSPDDPPSSSGTLKHSKRSKSKDRSKSEPKMRTAISGYWSSDDTLDREVCLYHHHHGGSSGGLPSGVMTMGRHPDKSQSQYFMESYNTISAHSLKTSRSNNDVKCSTCSGSSNSGGVPLVGALDGQVQLKKSSWSSTLTVSRAREVYQKASVNLDKALVKAEQGRTCHFLQVPQDDWSGFSPLGKDDEIPCRRMRSGSYIKAMAEEDSGDSDCSPKPLPKVQARRASYLKATQPSLTEMTTLKISTEHSPKLQIRSHSYLRAVSEEVSINRSLDSLDPAGLLASPKFRSRNESYMRAMSTISQVSEVEVNGQIEAVCESVFSEMESQAVDALDLPMPGCFRMRSHSYVRAIEKGCSQEEEEGGVTVGNRGTNSPPRTTTTVRTIQSSTGRVGAGRVEEVGGGAIKARPHPDIRSNIVRVEEAKREKEREREDSSGQSLGLHDSAAASLPRSARHVRLLDSPFCGIKPALGALMWKEQRKEQSPERISSVLTVDDPHGSCMLRPGKAGPAKTQSPSQAKALAKEPAENNGNGLEPSQGRSNEKTPFIYASCDPLSLLCFPANWCLGERQCSCSVPCQGKQMANRSYPLLAAVSSCITTYKKTPPPVPPRTTPSKPFISITAQSSTESAQDAYMDGGSGTRTGISSQPGLSNSTESIDSMKALTAAIEAANAQVHGPASQHVTNSTITITATATTSAVAHVSADSKAQREALRKCLSIGIQVDPEEGGPTEEQSKFQSIGIQVEDERCYRRMTRSNSVTTAVQADLDDPTDAPILPPRHCATMPRQHSRDAASSTVSIQGSGNHYHACAGDDYGEVGFDPSILPPPDPWMDSVAEPEVGALEAVGRSVCPRDGRWFLKLLQAETERMEGWCRQMEHDEVENELPDEILGKIRSAVGSAQLLMSQKFQQFRELCEENLNPNAHPRPISQDLAGFWDMLQLSIENISLKFDELHQLKANNWKPLTPPEIQERRMPPPVPKKPLKGHPPLARDRSLESSERQRLEARKRLLAAKRAASVRQSSATESADSIEIYIPEAQTRL</sequence>
<comment type="caution">
    <text evidence="1">The sequence shown here is derived from an EMBL/GenBank/DDBJ whole genome shotgun (WGS) entry which is preliminary data.</text>
</comment>
<reference evidence="1" key="1">
    <citation type="submission" date="2022-04" db="EMBL/GenBank/DDBJ databases">
        <title>Jade perch genome.</title>
        <authorList>
            <person name="Chao B."/>
        </authorList>
    </citation>
    <scope>NUCLEOTIDE SEQUENCE</scope>
    <source>
        <strain evidence="1">CB-2022</strain>
    </source>
</reference>
<name>A0ACB8VIR5_9TELE</name>
<keyword evidence="2" id="KW-1185">Reference proteome</keyword>
<organism evidence="1 2">
    <name type="scientific">Scortum barcoo</name>
    <name type="common">barcoo grunter</name>
    <dbReference type="NCBI Taxonomy" id="214431"/>
    <lineage>
        <taxon>Eukaryota</taxon>
        <taxon>Metazoa</taxon>
        <taxon>Chordata</taxon>
        <taxon>Craniata</taxon>
        <taxon>Vertebrata</taxon>
        <taxon>Euteleostomi</taxon>
        <taxon>Actinopterygii</taxon>
        <taxon>Neopterygii</taxon>
        <taxon>Teleostei</taxon>
        <taxon>Neoteleostei</taxon>
        <taxon>Acanthomorphata</taxon>
        <taxon>Eupercaria</taxon>
        <taxon>Centrarchiformes</taxon>
        <taxon>Terapontoidei</taxon>
        <taxon>Terapontidae</taxon>
        <taxon>Scortum</taxon>
    </lineage>
</organism>